<evidence type="ECO:0000313" key="9">
    <source>
        <dbReference type="Proteomes" id="UP000504635"/>
    </source>
</evidence>
<sequence>MDEEKNLLISLIFPEGYTIEEDYQANFKKYLSLLGKYKVEELLKEPQHVNVEYNNIQDQTQDLAVTNYKTFIETSECSKELFSQFNMIEHKLNNLLIDIPQFQEKSTNFSKETGQINHLRKLNSLTLTRNAQLLEILELPQLMNSFINDGLYEEALELVAYVRKLCTKYSDIPIFKSILKDVNDAWFLMLHQLLSQLKQDLTLSKCIQIVGHLRLMEIFTELELKLKFLQARGYWLEQCLKYIPREDPTHHLKRTIELTRVNLFNIITQYKAIFNEDYSPINSIKSDVNENNIFYSWINDRISDFLVTLEEDLKYSVLTEAIMEQCMYFGSSFGKVGCDFRLLLIPIFTKQISENFKASISKALTTFGRSIENFTLINKHLPNIPWRNKDGDPLHPPDSLLEFYPLAEYLNNVLRTFNAFRVFAPITLLNDVTNTLENSLIAIAKSIVRLHSQEQQAFTNNSKDAFTRLCMTFSDDLIPYIQKCIHTIFPSNKIANKLGVSIQVLEEENISFLRRDLIVDCIKHFLPPKVEPNFDTKEFNQNKLNTENLHEPIQLDGSPEA</sequence>
<accession>A0A6J2YK40</accession>
<gene>
    <name evidence="10" type="primary">LOC115888236</name>
</gene>
<evidence type="ECO:0000256" key="5">
    <source>
        <dbReference type="ARBA" id="ARBA00022927"/>
    </source>
</evidence>
<evidence type="ECO:0000313" key="10">
    <source>
        <dbReference type="RefSeq" id="XP_030763752.1"/>
    </source>
</evidence>
<name>A0A6J2YK40_SITOR</name>
<comment type="subcellular location">
    <subcellularLocation>
        <location evidence="1">Golgi apparatus membrane</location>
        <topology evidence="1">Peripheral membrane protein</topology>
    </subcellularLocation>
</comment>
<proteinExistence type="inferred from homology"/>
<dbReference type="SUPFAM" id="SSF74788">
    <property type="entry name" value="Cullin repeat-like"/>
    <property type="match status" value="1"/>
</dbReference>
<evidence type="ECO:0000256" key="1">
    <source>
        <dbReference type="ARBA" id="ARBA00004395"/>
    </source>
</evidence>
<keyword evidence="9" id="KW-1185">Reference proteome</keyword>
<dbReference type="GO" id="GO:0000139">
    <property type="term" value="C:Golgi membrane"/>
    <property type="evidence" value="ECO:0007669"/>
    <property type="project" value="UniProtKB-SubCell"/>
</dbReference>
<dbReference type="AlphaFoldDB" id="A0A6J2YK40"/>
<keyword evidence="6" id="KW-0333">Golgi apparatus</keyword>
<dbReference type="GO" id="GO:0015031">
    <property type="term" value="P:protein transport"/>
    <property type="evidence" value="ECO:0007669"/>
    <property type="project" value="UniProtKB-KW"/>
</dbReference>
<evidence type="ECO:0000256" key="3">
    <source>
        <dbReference type="ARBA" id="ARBA00020983"/>
    </source>
</evidence>
<dbReference type="OrthoDB" id="1661054at2759"/>
<dbReference type="PANTHER" id="PTHR21311:SF0">
    <property type="entry name" value="CONSERVED OLIGOMERIC GOLGI COMPLEX SUBUNIT 8"/>
    <property type="match status" value="1"/>
</dbReference>
<dbReference type="GO" id="GO:0017119">
    <property type="term" value="C:Golgi transport complex"/>
    <property type="evidence" value="ECO:0007669"/>
    <property type="project" value="InterPro"/>
</dbReference>
<dbReference type="CTD" id="84342"/>
<dbReference type="InParanoid" id="A0A6J2YK40"/>
<protein>
    <recommendedName>
        <fullName evidence="3">Conserved oligomeric Golgi complex subunit 8</fullName>
    </recommendedName>
    <alternativeName>
        <fullName evidence="8">Component of oligomeric Golgi complex 8</fullName>
    </alternativeName>
</protein>
<dbReference type="KEGG" id="soy:115888236"/>
<comment type="similarity">
    <text evidence="2">Belongs to the COG8 family.</text>
</comment>
<keyword evidence="5" id="KW-0653">Protein transport</keyword>
<evidence type="ECO:0000256" key="6">
    <source>
        <dbReference type="ARBA" id="ARBA00023034"/>
    </source>
</evidence>
<dbReference type="InterPro" id="IPR007255">
    <property type="entry name" value="COG8"/>
</dbReference>
<organism evidence="9 10">
    <name type="scientific">Sitophilus oryzae</name>
    <name type="common">Rice weevil</name>
    <name type="synonym">Curculio oryzae</name>
    <dbReference type="NCBI Taxonomy" id="7048"/>
    <lineage>
        <taxon>Eukaryota</taxon>
        <taxon>Metazoa</taxon>
        <taxon>Ecdysozoa</taxon>
        <taxon>Arthropoda</taxon>
        <taxon>Hexapoda</taxon>
        <taxon>Insecta</taxon>
        <taxon>Pterygota</taxon>
        <taxon>Neoptera</taxon>
        <taxon>Endopterygota</taxon>
        <taxon>Coleoptera</taxon>
        <taxon>Polyphaga</taxon>
        <taxon>Cucujiformia</taxon>
        <taxon>Curculionidae</taxon>
        <taxon>Dryophthorinae</taxon>
        <taxon>Sitophilus</taxon>
    </lineage>
</organism>
<dbReference type="GeneID" id="115888236"/>
<keyword evidence="7" id="KW-0472">Membrane</keyword>
<dbReference type="Pfam" id="PF04124">
    <property type="entry name" value="Dor1"/>
    <property type="match status" value="1"/>
</dbReference>
<evidence type="ECO:0000256" key="7">
    <source>
        <dbReference type="ARBA" id="ARBA00023136"/>
    </source>
</evidence>
<evidence type="ECO:0000256" key="8">
    <source>
        <dbReference type="ARBA" id="ARBA00031347"/>
    </source>
</evidence>
<reference evidence="10" key="1">
    <citation type="submission" date="2025-08" db="UniProtKB">
        <authorList>
            <consortium name="RefSeq"/>
        </authorList>
    </citation>
    <scope>IDENTIFICATION</scope>
    <source>
        <tissue evidence="10">Gonads</tissue>
    </source>
</reference>
<dbReference type="GO" id="GO:0006891">
    <property type="term" value="P:intra-Golgi vesicle-mediated transport"/>
    <property type="evidence" value="ECO:0007669"/>
    <property type="project" value="TreeGrafter"/>
</dbReference>
<dbReference type="PANTHER" id="PTHR21311">
    <property type="entry name" value="CONSERVED OLIGOMERIC GOLGI COMPLEX COMPONENT 8"/>
    <property type="match status" value="1"/>
</dbReference>
<keyword evidence="4" id="KW-0813">Transport</keyword>
<dbReference type="FunCoup" id="A0A6J2YK40">
    <property type="interactions" value="1684"/>
</dbReference>
<dbReference type="Proteomes" id="UP000504635">
    <property type="component" value="Unplaced"/>
</dbReference>
<evidence type="ECO:0000256" key="4">
    <source>
        <dbReference type="ARBA" id="ARBA00022448"/>
    </source>
</evidence>
<dbReference type="RefSeq" id="XP_030763752.1">
    <property type="nucleotide sequence ID" value="XM_030907892.1"/>
</dbReference>
<evidence type="ECO:0000256" key="2">
    <source>
        <dbReference type="ARBA" id="ARBA00006419"/>
    </source>
</evidence>
<dbReference type="InterPro" id="IPR016159">
    <property type="entry name" value="Cullin_repeat-like_dom_sf"/>
</dbReference>